<dbReference type="OrthoDB" id="9801217at2"/>
<evidence type="ECO:0000313" key="2">
    <source>
        <dbReference type="EMBL" id="SFV22324.1"/>
    </source>
</evidence>
<dbReference type="PANTHER" id="PTHR43194">
    <property type="entry name" value="HYDROLASE ALPHA/BETA FOLD FAMILY"/>
    <property type="match status" value="1"/>
</dbReference>
<reference evidence="2 3" key="1">
    <citation type="submission" date="2016-10" db="EMBL/GenBank/DDBJ databases">
        <authorList>
            <person name="de Groot N.N."/>
        </authorList>
    </citation>
    <scope>NUCLEOTIDE SEQUENCE [LARGE SCALE GENOMIC DNA]</scope>
    <source>
        <strain evidence="2 3">CGMCC 1.7054</strain>
    </source>
</reference>
<dbReference type="RefSeq" id="WP_091696162.1">
    <property type="nucleotide sequence ID" value="NZ_FPCG01000004.1"/>
</dbReference>
<proteinExistence type="predicted"/>
<keyword evidence="3" id="KW-1185">Reference proteome</keyword>
<dbReference type="Pfam" id="PF12146">
    <property type="entry name" value="Hydrolase_4"/>
    <property type="match status" value="1"/>
</dbReference>
<protein>
    <submittedName>
        <fullName evidence="2">Lysophospholipase, alpha-beta hydrolase superfamily</fullName>
    </submittedName>
</protein>
<dbReference type="AlphaFoldDB" id="A0A1I7MK71"/>
<dbReference type="GO" id="GO:0016787">
    <property type="term" value="F:hydrolase activity"/>
    <property type="evidence" value="ECO:0007669"/>
    <property type="project" value="UniProtKB-KW"/>
</dbReference>
<accession>A0A1I7MK71</accession>
<keyword evidence="2" id="KW-0378">Hydrolase</keyword>
<dbReference type="InterPro" id="IPR029058">
    <property type="entry name" value="AB_hydrolase_fold"/>
</dbReference>
<dbReference type="STRING" id="574650.SAMN04487966_10434"/>
<feature type="domain" description="Serine aminopeptidase S33" evidence="1">
    <location>
        <begin position="64"/>
        <end position="190"/>
    </location>
</feature>
<dbReference type="Proteomes" id="UP000198881">
    <property type="component" value="Unassembled WGS sequence"/>
</dbReference>
<dbReference type="PANTHER" id="PTHR43194:SF2">
    <property type="entry name" value="PEROXISOMAL MEMBRANE PROTEIN LPX1"/>
    <property type="match status" value="1"/>
</dbReference>
<name>A0A1I7MK71_9MICC</name>
<gene>
    <name evidence="2" type="ORF">SAMN04487966_10434</name>
</gene>
<evidence type="ECO:0000313" key="3">
    <source>
        <dbReference type="Proteomes" id="UP000198881"/>
    </source>
</evidence>
<sequence length="348" mass="38697">MITPADGPDLLEDSPPGEWVPDVMEGFQRLTIPLEVDEEGQNVATLVRPDPTPGREDRIPLLYLHGWSDYFYNAPLAEHFEAHGYAFYALDLRRYGRSLRPGQTPGWADSLEVYDDEIGAALHQIAQEVPALPVLMGHSTGGLTAALWSARHQGRLRALVLNSPWLEMQGSTLVRLMASAVVNPVTRVQPKSFLKLPKVDHYWRSLSASADGDWDLHPAWRPQYAFDVPSGWLKAVMAGHSQVSAGLGLAEPVYVMLAAKTMFGTKWNEEMLAADSVLDVEVLAQRATRLGRHVTVVRHEGAMHDVMASRRDVRRQAARELFRWMSVYAGPDTTPGHAVDPLIPDDEE</sequence>
<dbReference type="EMBL" id="FPCG01000004">
    <property type="protein sequence ID" value="SFV22324.1"/>
    <property type="molecule type" value="Genomic_DNA"/>
</dbReference>
<dbReference type="Gene3D" id="3.40.50.1820">
    <property type="entry name" value="alpha/beta hydrolase"/>
    <property type="match status" value="1"/>
</dbReference>
<dbReference type="InterPro" id="IPR022742">
    <property type="entry name" value="Hydrolase_4"/>
</dbReference>
<dbReference type="SUPFAM" id="SSF53474">
    <property type="entry name" value="alpha/beta-Hydrolases"/>
    <property type="match status" value="1"/>
</dbReference>
<dbReference type="InterPro" id="IPR050228">
    <property type="entry name" value="Carboxylesterase_BioH"/>
</dbReference>
<organism evidence="2 3">
    <name type="scientific">Micrococcus terreus</name>
    <dbReference type="NCBI Taxonomy" id="574650"/>
    <lineage>
        <taxon>Bacteria</taxon>
        <taxon>Bacillati</taxon>
        <taxon>Actinomycetota</taxon>
        <taxon>Actinomycetes</taxon>
        <taxon>Micrococcales</taxon>
        <taxon>Micrococcaceae</taxon>
        <taxon>Micrococcus</taxon>
    </lineage>
</organism>
<evidence type="ECO:0000259" key="1">
    <source>
        <dbReference type="Pfam" id="PF12146"/>
    </source>
</evidence>